<organism evidence="2 3">
    <name type="scientific">Pedosphaera parvula (strain Ellin514)</name>
    <dbReference type="NCBI Taxonomy" id="320771"/>
    <lineage>
        <taxon>Bacteria</taxon>
        <taxon>Pseudomonadati</taxon>
        <taxon>Verrucomicrobiota</taxon>
        <taxon>Pedosphaerae</taxon>
        <taxon>Pedosphaerales</taxon>
        <taxon>Pedosphaeraceae</taxon>
        <taxon>Pedosphaera</taxon>
    </lineage>
</organism>
<dbReference type="Proteomes" id="UP000003688">
    <property type="component" value="Unassembled WGS sequence"/>
</dbReference>
<sequence precursor="true">MKIRTPLIVLASFTLAFAGCSRHTQTATQAAGFPKSNDLGVIDVSSGKPTSHTLADGRACTITPTLLPNGNVHLNTTIDGTNGSIKTQTKLDFEAPADQGACTYGLDKGTIITVAFTGYSKHTAGVPKRSDLGVIVVSNVKPTSRTLADGRACTITPTLLPDGNASLAVKVDGDNGSGEAKVFQAPIDGRAYTFGLDNSTVITVALRK</sequence>
<gene>
    <name evidence="2" type="ORF">Cflav_PD3658</name>
</gene>
<keyword evidence="1" id="KW-0732">Signal</keyword>
<dbReference type="STRING" id="320771.Cflav_PD3658"/>
<name>B9XHG5_PEDPL</name>
<accession>B9XHG5</accession>
<reference evidence="2 3" key="1">
    <citation type="journal article" date="2011" name="J. Bacteriol.">
        <title>Genome sequence of 'Pedosphaera parvula' Ellin514, an aerobic Verrucomicrobial isolate from pasture soil.</title>
        <authorList>
            <person name="Kant R."/>
            <person name="van Passel M.W."/>
            <person name="Sangwan P."/>
            <person name="Palva A."/>
            <person name="Lucas S."/>
            <person name="Copeland A."/>
            <person name="Lapidus A."/>
            <person name="Glavina Del Rio T."/>
            <person name="Dalin E."/>
            <person name="Tice H."/>
            <person name="Bruce D."/>
            <person name="Goodwin L."/>
            <person name="Pitluck S."/>
            <person name="Chertkov O."/>
            <person name="Larimer F.W."/>
            <person name="Land M.L."/>
            <person name="Hauser L."/>
            <person name="Brettin T.S."/>
            <person name="Detter J.C."/>
            <person name="Han S."/>
            <person name="de Vos W.M."/>
            <person name="Janssen P.H."/>
            <person name="Smidt H."/>
        </authorList>
    </citation>
    <scope>NUCLEOTIDE SEQUENCE [LARGE SCALE GENOMIC DNA]</scope>
    <source>
        <strain evidence="2 3">Ellin514</strain>
    </source>
</reference>
<proteinExistence type="predicted"/>
<feature type="signal peptide" evidence="1">
    <location>
        <begin position="1"/>
        <end position="18"/>
    </location>
</feature>
<dbReference type="RefSeq" id="WP_007415259.1">
    <property type="nucleotide sequence ID" value="NZ_ABOX02000014.1"/>
</dbReference>
<dbReference type="EMBL" id="ABOX02000014">
    <property type="protein sequence ID" value="EEF60800.1"/>
    <property type="molecule type" value="Genomic_DNA"/>
</dbReference>
<protein>
    <submittedName>
        <fullName evidence="2">Hemolysin-type calcium-binding protein</fullName>
    </submittedName>
</protein>
<evidence type="ECO:0000313" key="2">
    <source>
        <dbReference type="EMBL" id="EEF60800.1"/>
    </source>
</evidence>
<comment type="caution">
    <text evidence="2">The sequence shown here is derived from an EMBL/GenBank/DDBJ whole genome shotgun (WGS) entry which is preliminary data.</text>
</comment>
<feature type="chain" id="PRO_5002894898" evidence="1">
    <location>
        <begin position="19"/>
        <end position="208"/>
    </location>
</feature>
<evidence type="ECO:0000313" key="3">
    <source>
        <dbReference type="Proteomes" id="UP000003688"/>
    </source>
</evidence>
<dbReference type="AlphaFoldDB" id="B9XHG5"/>
<keyword evidence="3" id="KW-1185">Reference proteome</keyword>
<dbReference type="PROSITE" id="PS51257">
    <property type="entry name" value="PROKAR_LIPOPROTEIN"/>
    <property type="match status" value="1"/>
</dbReference>
<evidence type="ECO:0000256" key="1">
    <source>
        <dbReference type="SAM" id="SignalP"/>
    </source>
</evidence>